<evidence type="ECO:0000256" key="1">
    <source>
        <dbReference type="ARBA" id="ARBA00007381"/>
    </source>
</evidence>
<dbReference type="Gene3D" id="3.30.420.40">
    <property type="match status" value="2"/>
</dbReference>
<evidence type="ECO:0000256" key="3">
    <source>
        <dbReference type="ARBA" id="ARBA00022840"/>
    </source>
</evidence>
<dbReference type="PROSITE" id="PS00329">
    <property type="entry name" value="HSP70_2"/>
    <property type="match status" value="1"/>
</dbReference>
<dbReference type="InterPro" id="IPR018181">
    <property type="entry name" value="Heat_shock_70_CS"/>
</dbReference>
<keyword evidence="3 5" id="KW-0067">ATP-binding</keyword>
<dbReference type="PRINTS" id="PR00301">
    <property type="entry name" value="HEATSHOCK70"/>
</dbReference>
<dbReference type="Gene3D" id="3.90.640.10">
    <property type="entry name" value="Actin, Chain A, domain 4"/>
    <property type="match status" value="1"/>
</dbReference>
<dbReference type="GO" id="GO:0140662">
    <property type="term" value="F:ATP-dependent protein folding chaperone"/>
    <property type="evidence" value="ECO:0007669"/>
    <property type="project" value="InterPro"/>
</dbReference>
<dbReference type="SUPFAM" id="SSF53067">
    <property type="entry name" value="Actin-like ATPase domain"/>
    <property type="match status" value="2"/>
</dbReference>
<dbReference type="PANTHER" id="PTHR19375">
    <property type="entry name" value="HEAT SHOCK PROTEIN 70KDA"/>
    <property type="match status" value="1"/>
</dbReference>
<dbReference type="InterPro" id="IPR013126">
    <property type="entry name" value="Hsp_70_fam"/>
</dbReference>
<name>A0A9X6NGV0_HYPEX</name>
<dbReference type="FunFam" id="3.30.30.30:FF:000005">
    <property type="entry name" value="Heat shock protein ssb1"/>
    <property type="match status" value="1"/>
</dbReference>
<dbReference type="CDD" id="cd24028">
    <property type="entry name" value="ASKHA_NBD_HSP70_HSPA1-like"/>
    <property type="match status" value="1"/>
</dbReference>
<dbReference type="FunFam" id="3.90.640.10:FF:000010">
    <property type="entry name" value="heat shock 70 kDa protein 14"/>
    <property type="match status" value="1"/>
</dbReference>
<proteinExistence type="inferred from homology"/>
<dbReference type="GO" id="GO:0005524">
    <property type="term" value="F:ATP binding"/>
    <property type="evidence" value="ECO:0007669"/>
    <property type="project" value="UniProtKB-KW"/>
</dbReference>
<protein>
    <submittedName>
        <fullName evidence="6">Heat shock 70 kDa protein</fullName>
    </submittedName>
</protein>
<evidence type="ECO:0000256" key="4">
    <source>
        <dbReference type="ARBA" id="ARBA00023186"/>
    </source>
</evidence>
<dbReference type="Gene3D" id="2.60.34.10">
    <property type="entry name" value="Substrate Binding Domain Of DNAk, Chain A, domain 1"/>
    <property type="match status" value="1"/>
</dbReference>
<evidence type="ECO:0000256" key="2">
    <source>
        <dbReference type="ARBA" id="ARBA00022741"/>
    </source>
</evidence>
<keyword evidence="7" id="KW-1185">Reference proteome</keyword>
<comment type="caution">
    <text evidence="6">The sequence shown here is derived from an EMBL/GenBank/DDBJ whole genome shotgun (WGS) entry which is preliminary data.</text>
</comment>
<dbReference type="EMBL" id="MTYJ01000285">
    <property type="protein sequence ID" value="OWA52768.1"/>
    <property type="molecule type" value="Genomic_DNA"/>
</dbReference>
<dbReference type="PROSITE" id="PS00297">
    <property type="entry name" value="HSP70_1"/>
    <property type="match status" value="1"/>
</dbReference>
<dbReference type="FunFam" id="3.30.420.40:FF:000046">
    <property type="entry name" value="Chaperone protein HscA"/>
    <property type="match status" value="1"/>
</dbReference>
<dbReference type="InterPro" id="IPR029047">
    <property type="entry name" value="HSP70_peptide-bd_sf"/>
</dbReference>
<dbReference type="PROSITE" id="PS01036">
    <property type="entry name" value="HSP70_3"/>
    <property type="match status" value="1"/>
</dbReference>
<dbReference type="SUPFAM" id="SSF100920">
    <property type="entry name" value="Heat shock protein 70kD (HSP70), peptide-binding domain"/>
    <property type="match status" value="1"/>
</dbReference>
<dbReference type="AlphaFoldDB" id="A0A9X6NGV0"/>
<gene>
    <name evidence="6" type="ORF">BV898_17211</name>
</gene>
<dbReference type="Pfam" id="PF00012">
    <property type="entry name" value="HSP70"/>
    <property type="match status" value="1"/>
</dbReference>
<organism evidence="6 7">
    <name type="scientific">Hypsibius exemplaris</name>
    <name type="common">Freshwater tardigrade</name>
    <dbReference type="NCBI Taxonomy" id="2072580"/>
    <lineage>
        <taxon>Eukaryota</taxon>
        <taxon>Metazoa</taxon>
        <taxon>Ecdysozoa</taxon>
        <taxon>Tardigrada</taxon>
        <taxon>Eutardigrada</taxon>
        <taxon>Parachela</taxon>
        <taxon>Hypsibioidea</taxon>
        <taxon>Hypsibiidae</taxon>
        <taxon>Hypsibius</taxon>
    </lineage>
</organism>
<evidence type="ECO:0000313" key="6">
    <source>
        <dbReference type="EMBL" id="OWA52768.1"/>
    </source>
</evidence>
<accession>A0A9X6NGV0</accession>
<keyword evidence="6" id="KW-0346">Stress response</keyword>
<evidence type="ECO:0000313" key="7">
    <source>
        <dbReference type="Proteomes" id="UP000192578"/>
    </source>
</evidence>
<reference evidence="7" key="1">
    <citation type="submission" date="2017-01" db="EMBL/GenBank/DDBJ databases">
        <title>Comparative genomics of anhydrobiosis in the tardigrade Hypsibius dujardini.</title>
        <authorList>
            <person name="Yoshida Y."/>
            <person name="Koutsovoulos G."/>
            <person name="Laetsch D."/>
            <person name="Stevens L."/>
            <person name="Kumar S."/>
            <person name="Horikawa D."/>
            <person name="Ishino K."/>
            <person name="Komine S."/>
            <person name="Tomita M."/>
            <person name="Blaxter M."/>
            <person name="Arakawa K."/>
        </authorList>
    </citation>
    <scope>NUCLEOTIDE SEQUENCE [LARGE SCALE GENOMIC DNA]</scope>
    <source>
        <strain evidence="7">Z151</strain>
    </source>
</reference>
<dbReference type="OrthoDB" id="10262720at2759"/>
<evidence type="ECO:0000256" key="5">
    <source>
        <dbReference type="RuleBase" id="RU003322"/>
    </source>
</evidence>
<dbReference type="Proteomes" id="UP000192578">
    <property type="component" value="Unassembled WGS sequence"/>
</dbReference>
<keyword evidence="2 5" id="KW-0547">Nucleotide-binding</keyword>
<comment type="similarity">
    <text evidence="1 5">Belongs to the heat shock protein 70 family.</text>
</comment>
<keyword evidence="4" id="KW-0143">Chaperone</keyword>
<sequence length="514" mass="55817">MAATTASTATDIAIGIDLGTTNCCVAVFLNGRPEPVPNSTGSYITPSYVSFDDDVQPLVGQEAKDNLQTNTTGTVFAVKRIIGKRFDEEEVIINRARWPFTLVADEDGMAAIEIPQGCAEKTVWKPEEISAIVLKYLKKTAEEYTTRPVKRAVITVPANFKEEQRRMTFLAAKLAGLDVIGMINEPTAAAVAYGLQSTDDGSAADKTILVYDFGGGTLDVSIIKSVNRSSFEVKSTSGNMHLGGEDFDEKIMQHFVFEFEKDHGPGVGKSPSALALLRKQAELAKQSLSGVNRDRTTVAISALHDGKDFRTTLTRSTMEEVCADLFTGLLEPIQQALLGAEMTREDITHVVLVGGSSRIPRVRDIVQGFFPAHHIYKDIHPDQAIAIGAAVMAQNPGQVRIAEVTHAHLGTDVADGSLSVIIPQYSPIPHKVTKSYTTASHFQTSVAVRVYEGNDVRGDKNRLWKVVHLNGIEPDLMGVPKIDITYSYDVNGLLEVTVEEDGTENTVTATIQVK</sequence>
<dbReference type="InterPro" id="IPR043129">
    <property type="entry name" value="ATPase_NBD"/>
</dbReference>